<dbReference type="InterPro" id="IPR007922">
    <property type="entry name" value="DciA-like"/>
</dbReference>
<dbReference type="EMBL" id="BART01003694">
    <property type="protein sequence ID" value="GAG60086.1"/>
    <property type="molecule type" value="Genomic_DNA"/>
</dbReference>
<sequence>MDSAGDILKALLIRNDLIEKGNNYSSLFKGWAGIVGPPLMDHSRIIDIKKGSLLVEVDHPGWLQILHFKKRLFLKKLKGRYPELDIKDLHIKVNLNFSVLFFFLTFPV</sequence>
<evidence type="ECO:0008006" key="2">
    <source>
        <dbReference type="Google" id="ProtNLM"/>
    </source>
</evidence>
<comment type="caution">
    <text evidence="1">The sequence shown here is derived from an EMBL/GenBank/DDBJ whole genome shotgun (WGS) entry which is preliminary data.</text>
</comment>
<name>X1AJD6_9ZZZZ</name>
<gene>
    <name evidence="1" type="ORF">S01H4_09931</name>
</gene>
<reference evidence="1" key="1">
    <citation type="journal article" date="2014" name="Front. Microbiol.">
        <title>High frequency of phylogenetically diverse reductive dehalogenase-homologous genes in deep subseafloor sedimentary metagenomes.</title>
        <authorList>
            <person name="Kawai M."/>
            <person name="Futagami T."/>
            <person name="Toyoda A."/>
            <person name="Takaki Y."/>
            <person name="Nishi S."/>
            <person name="Hori S."/>
            <person name="Arai W."/>
            <person name="Tsubouchi T."/>
            <person name="Morono Y."/>
            <person name="Uchiyama I."/>
            <person name="Ito T."/>
            <person name="Fujiyama A."/>
            <person name="Inagaki F."/>
            <person name="Takami H."/>
        </authorList>
    </citation>
    <scope>NUCLEOTIDE SEQUENCE</scope>
    <source>
        <strain evidence="1">Expedition CK06-06</strain>
    </source>
</reference>
<dbReference type="Pfam" id="PF05258">
    <property type="entry name" value="DciA"/>
    <property type="match status" value="1"/>
</dbReference>
<dbReference type="PANTHER" id="PTHR36456:SF1">
    <property type="entry name" value="UPF0232 PROTEIN SCO3875"/>
    <property type="match status" value="1"/>
</dbReference>
<proteinExistence type="predicted"/>
<dbReference type="PANTHER" id="PTHR36456">
    <property type="entry name" value="UPF0232 PROTEIN SCO3875"/>
    <property type="match status" value="1"/>
</dbReference>
<evidence type="ECO:0000313" key="1">
    <source>
        <dbReference type="EMBL" id="GAG60086.1"/>
    </source>
</evidence>
<protein>
    <recommendedName>
        <fullName evidence="2">DUF721 domain-containing protein</fullName>
    </recommendedName>
</protein>
<organism evidence="1">
    <name type="scientific">marine sediment metagenome</name>
    <dbReference type="NCBI Taxonomy" id="412755"/>
    <lineage>
        <taxon>unclassified sequences</taxon>
        <taxon>metagenomes</taxon>
        <taxon>ecological metagenomes</taxon>
    </lineage>
</organism>
<dbReference type="AlphaFoldDB" id="X1AJD6"/>
<accession>X1AJD6</accession>